<dbReference type="EMBL" id="UOEC01000056">
    <property type="protein sequence ID" value="VAV88970.1"/>
    <property type="molecule type" value="Genomic_DNA"/>
</dbReference>
<organism evidence="6">
    <name type="scientific">hydrothermal vent metagenome</name>
    <dbReference type="NCBI Taxonomy" id="652676"/>
    <lineage>
        <taxon>unclassified sequences</taxon>
        <taxon>metagenomes</taxon>
        <taxon>ecological metagenomes</taxon>
    </lineage>
</organism>
<protein>
    <submittedName>
        <fullName evidence="6">NAD-specific glutamate dehydrogenase, large form</fullName>
        <ecNumber evidence="6">1.4.1.2</ecNumber>
    </submittedName>
</protein>
<dbReference type="Pfam" id="PF21075">
    <property type="entry name" value="GDH_ACT1"/>
    <property type="match status" value="1"/>
</dbReference>
<accession>A0A3B0R6Y9</accession>
<dbReference type="Pfam" id="PF21074">
    <property type="entry name" value="GDH_C"/>
    <property type="match status" value="1"/>
</dbReference>
<dbReference type="Pfam" id="PF05088">
    <property type="entry name" value="Bac_GDH_CD"/>
    <property type="match status" value="1"/>
</dbReference>
<feature type="domain" description="NAD-glutamate dehydrogenase catalytic" evidence="1">
    <location>
        <begin position="737"/>
        <end position="1230"/>
    </location>
</feature>
<reference evidence="6" key="1">
    <citation type="submission" date="2018-06" db="EMBL/GenBank/DDBJ databases">
        <authorList>
            <person name="Zhirakovskaya E."/>
        </authorList>
    </citation>
    <scope>NUCLEOTIDE SEQUENCE</scope>
</reference>
<evidence type="ECO:0000259" key="5">
    <source>
        <dbReference type="Pfam" id="PF21077"/>
    </source>
</evidence>
<dbReference type="Pfam" id="PF21079">
    <property type="entry name" value="GDH_HM2"/>
    <property type="match status" value="1"/>
</dbReference>
<dbReference type="GO" id="GO:0004352">
    <property type="term" value="F:glutamate dehydrogenase (NAD+) activity"/>
    <property type="evidence" value="ECO:0007669"/>
    <property type="project" value="UniProtKB-EC"/>
</dbReference>
<dbReference type="PANTHER" id="PTHR43403">
    <property type="entry name" value="NAD-SPECIFIC GLUTAMATE DEHYDROGENASE"/>
    <property type="match status" value="1"/>
</dbReference>
<dbReference type="InterPro" id="IPR024727">
    <property type="entry name" value="NAD_Glu_DH_N_ACT1"/>
</dbReference>
<dbReference type="InterPro" id="IPR049062">
    <property type="entry name" value="NAD_Glu_DH_ACT2"/>
</dbReference>
<dbReference type="PIRSF" id="PIRSF036761">
    <property type="entry name" value="GDH_Mll4104"/>
    <property type="match status" value="1"/>
</dbReference>
<feature type="domain" description="NAD-glutamate dehydrogenase ACT3" evidence="5">
    <location>
        <begin position="549"/>
        <end position="629"/>
    </location>
</feature>
<evidence type="ECO:0000259" key="3">
    <source>
        <dbReference type="Pfam" id="PF21075"/>
    </source>
</evidence>
<dbReference type="InterPro" id="IPR036291">
    <property type="entry name" value="NAD(P)-bd_dom_sf"/>
</dbReference>
<dbReference type="InterPro" id="IPR049058">
    <property type="entry name" value="NAD_Glu_DH_HM2"/>
</dbReference>
<dbReference type="Pfam" id="PF21073">
    <property type="entry name" value="GDH_HM1"/>
    <property type="match status" value="1"/>
</dbReference>
<dbReference type="InterPro" id="IPR049064">
    <property type="entry name" value="NAD_Glu_DH_ACT3"/>
</dbReference>
<dbReference type="SUPFAM" id="SSF51735">
    <property type="entry name" value="NAD(P)-binding Rossmann-fold domains"/>
    <property type="match status" value="1"/>
</dbReference>
<evidence type="ECO:0000259" key="4">
    <source>
        <dbReference type="Pfam" id="PF21076"/>
    </source>
</evidence>
<evidence type="ECO:0000259" key="2">
    <source>
        <dbReference type="Pfam" id="PF21074"/>
    </source>
</evidence>
<dbReference type="Pfam" id="PF21076">
    <property type="entry name" value="GDH_ACT2"/>
    <property type="match status" value="1"/>
</dbReference>
<dbReference type="InterPro" id="IPR048381">
    <property type="entry name" value="GDH_C"/>
</dbReference>
<evidence type="ECO:0000259" key="1">
    <source>
        <dbReference type="Pfam" id="PF05088"/>
    </source>
</evidence>
<name>A0A3B0R6Y9_9ZZZZ</name>
<dbReference type="Gene3D" id="3.40.50.720">
    <property type="entry name" value="NAD(P)-binding Rossmann-like Domain"/>
    <property type="match status" value="1"/>
</dbReference>
<dbReference type="SUPFAM" id="SSF53223">
    <property type="entry name" value="Aminoacid dehydrogenase-like, N-terminal domain"/>
    <property type="match status" value="1"/>
</dbReference>
<dbReference type="GO" id="GO:0006538">
    <property type="term" value="P:L-glutamate catabolic process"/>
    <property type="evidence" value="ECO:0007669"/>
    <property type="project" value="InterPro"/>
</dbReference>
<gene>
    <name evidence="6" type="ORF">MNBD_ALPHA08-1979</name>
</gene>
<dbReference type="EC" id="1.4.1.2" evidence="6"/>
<dbReference type="InterPro" id="IPR007780">
    <property type="entry name" value="NAD_Glu_DH_bac"/>
</dbReference>
<dbReference type="PANTHER" id="PTHR43403:SF1">
    <property type="entry name" value="NAD-SPECIFIC GLUTAMATE DEHYDROGENASE"/>
    <property type="match status" value="1"/>
</dbReference>
<dbReference type="Pfam" id="PF21078">
    <property type="entry name" value="GDH_HM3"/>
    <property type="match status" value="1"/>
</dbReference>
<feature type="domain" description="NAD-glutamate dehydrogenase ACT2" evidence="4">
    <location>
        <begin position="404"/>
        <end position="493"/>
    </location>
</feature>
<proteinExistence type="predicted"/>
<feature type="domain" description="NAD-specific glutamate dehydrogenase C-terminal" evidence="2">
    <location>
        <begin position="1276"/>
        <end position="1609"/>
    </location>
</feature>
<dbReference type="GO" id="GO:0004069">
    <property type="term" value="F:L-aspartate:2-oxoglutarate aminotransferase activity"/>
    <property type="evidence" value="ECO:0007669"/>
    <property type="project" value="InterPro"/>
</dbReference>
<dbReference type="InterPro" id="IPR049059">
    <property type="entry name" value="NAD_Glu_DH_HM1"/>
</dbReference>
<feature type="domain" description="NAD-glutamate dehydrogenase N-terminal ACT1" evidence="3">
    <location>
        <begin position="31"/>
        <end position="172"/>
    </location>
</feature>
<dbReference type="InterPro" id="IPR049056">
    <property type="entry name" value="NAD_Glu_DH_HM3"/>
</dbReference>
<evidence type="ECO:0000313" key="6">
    <source>
        <dbReference type="EMBL" id="VAV88970.1"/>
    </source>
</evidence>
<dbReference type="Pfam" id="PF21077">
    <property type="entry name" value="GDH_ACT3"/>
    <property type="match status" value="1"/>
</dbReference>
<sequence>MSTNKNLDTRIKEITKAVKKNKRAALIVPLAKHLWQNVAPEDIAPFSTSETIAFTEKTASHLNTRKPGSAKVAVYNPASSDGRAENITVIEIVNDDMPFLFDSTIAVTTDLDYTISLIAHPVISVMRTPGGELQEISPERRAGEGFIRESIMHIHIDRIENDAGRDALRDEILATLSEVRAAVLDWRLMQTRIKDAIDAYQRTPPPVPVEELTESMEFLQWLLDNHFTLLGVRDYVFEGGSEHGALSARPKTGLGVLRNPEKKVFSRGSTTEAITPKIRAYLRQPSPLIITKSDTVSKVHRRTVMDYIGIKQFDADGEMSGEIRIVGLFTSTAYTSSPRYIPLIRRKIDAVINKAGLNPQSHTGKGMLNVLESFPRDELFQMEADALHDMADGIIRLEERPRTRLFVRHDRFDRFVSAYVFIPRDRFNSNIRSKVGALLAAAYNGRVTRFSPFFSDTPLVRVHFIIARNVGNAPKMKLQQVEDGIVDVVRTWDDRLAEVVADNFKSKMTTALKKKYLGAFSAAYEEAFSPRSSRYDIQEIEGLAEGDKIGVHFFNIEKEPRNRCRLKLYHYDQPISLSARLPIIENMGLRATEESTFTVAPRNNGKTRTVFIHEVTLESRDGADIAMDELAGKLDDCFLAVWERQAENDQFNALVLNGEIDWRDAALLRACGKYLRQAGIAYSADYMAATLVKHAAIAKKLLEVFYIRFDISRKTAKGKMESKAVRRPLISKLAAKISSDLQAVPSLDEDLIVRRYLNLIRSINRTNYFQTIDGTQPPTISFKIDSRDIEELPEPRPFAEIFVYSPDVEGIHLRGGKIARGGLRWSDRPEDFRTEVLGLAKAQNVKNAVIVPVGSKGGFVPKNLPEGGSREEIFAEGTRVYKLFISSLIEISDNLDGEKVVPPKGVLRNDEDDPYLVVAADKGTATFSDTANAIAQAHGFWLDDAFASGGSAGYDHKKMGITARGGWEAVKRHFREVDVDTQTTPFEVIGVGDMSGDVFGNGMLLSKHIKLIAAFDHRDIFIDPDPDPAKSYKERARVFKLTRSSWKDYNEKLISKGGGIFSRSLKAIPLSKEMRDISGLTGKTATPNQLMQGILKTEADLLWFGGIGTYVRSSLENNADVGDRANDQIRVTASELRVKAIGEGANLGITQKARIEFALKGGRINTDAIDNSAGVNSSDVEVNFKIALGAAEKAGKLKRPQRNKLLASMTDDVAELVLRNNYLQTLCLSMSQARSSAEFGYTKRLMEAMEGQGILNSKLEDLPDGTVLADREAVGVGFTRPELSVLVAYAKIALFDDLIETDVPDDAYFESQLFRYFPPLMAKKFRAEIVGHKLRREIITTLLANSVINRGGPTFVYRLIEETGHSAADIAKAFVLARDAFDFTGMNDKVDALDNKISGKVQLRLYVELQRVLRRATVWFLLNVDFSEGLDKLVVHYRKGLVDLADNFNKALPEEGRATVKARFEDYRKKGVPKDIATLFSQLRHMQRGPDIVQVATRTRQPVAAVARTFFDVAGGLGIDRLFAQSSQIVANDYYDRLAVNRTLDGIVQTHRGIALEIMSADNTGDRNWDKWVEKNADAVKRVQGSMDDLMKGKDFNLAKLAVAASQLGDLSG</sequence>
<keyword evidence="6" id="KW-0560">Oxidoreductase</keyword>
<dbReference type="InterPro" id="IPR028971">
    <property type="entry name" value="NAD-GDH_cat"/>
</dbReference>
<dbReference type="InterPro" id="IPR046346">
    <property type="entry name" value="Aminoacid_DH-like_N_sf"/>
</dbReference>